<name>A0ABN1A213_9ACTN</name>
<dbReference type="Gene3D" id="1.10.260.40">
    <property type="entry name" value="lambda repressor-like DNA-binding domains"/>
    <property type="match status" value="1"/>
</dbReference>
<evidence type="ECO:0000256" key="2">
    <source>
        <dbReference type="ARBA" id="ARBA00023125"/>
    </source>
</evidence>
<gene>
    <name evidence="6" type="ORF">GCM10010361_32070</name>
</gene>
<keyword evidence="1" id="KW-0805">Transcription regulation</keyword>
<feature type="region of interest" description="Disordered" evidence="4">
    <location>
        <begin position="319"/>
        <end position="345"/>
    </location>
</feature>
<organism evidence="6 7">
    <name type="scientific">Streptomyces olivaceiscleroticus</name>
    <dbReference type="NCBI Taxonomy" id="68245"/>
    <lineage>
        <taxon>Bacteria</taxon>
        <taxon>Bacillati</taxon>
        <taxon>Actinomycetota</taxon>
        <taxon>Actinomycetes</taxon>
        <taxon>Kitasatosporales</taxon>
        <taxon>Streptomycetaceae</taxon>
        <taxon>Streptomyces</taxon>
    </lineage>
</organism>
<dbReference type="PANTHER" id="PTHR30146:SF155">
    <property type="entry name" value="ALANINE RACEMASE"/>
    <property type="match status" value="1"/>
</dbReference>
<dbReference type="InterPro" id="IPR028082">
    <property type="entry name" value="Peripla_BP_I"/>
</dbReference>
<dbReference type="CDD" id="cd06267">
    <property type="entry name" value="PBP1_LacI_sugar_binding-like"/>
    <property type="match status" value="1"/>
</dbReference>
<dbReference type="Pfam" id="PF13377">
    <property type="entry name" value="Peripla_BP_3"/>
    <property type="match status" value="1"/>
</dbReference>
<evidence type="ECO:0000256" key="3">
    <source>
        <dbReference type="ARBA" id="ARBA00023163"/>
    </source>
</evidence>
<reference evidence="6 7" key="1">
    <citation type="journal article" date="2019" name="Int. J. Syst. Evol. Microbiol.">
        <title>The Global Catalogue of Microorganisms (GCM) 10K type strain sequencing project: providing services to taxonomists for standard genome sequencing and annotation.</title>
        <authorList>
            <consortium name="The Broad Institute Genomics Platform"/>
            <consortium name="The Broad Institute Genome Sequencing Center for Infectious Disease"/>
            <person name="Wu L."/>
            <person name="Ma J."/>
        </authorList>
    </citation>
    <scope>NUCLEOTIDE SEQUENCE [LARGE SCALE GENOMIC DNA]</scope>
    <source>
        <strain evidence="6 7">JCM 4805</strain>
    </source>
</reference>
<proteinExistence type="predicted"/>
<dbReference type="InterPro" id="IPR000843">
    <property type="entry name" value="HTH_LacI"/>
</dbReference>
<dbReference type="PROSITE" id="PS50932">
    <property type="entry name" value="HTH_LACI_2"/>
    <property type="match status" value="1"/>
</dbReference>
<keyword evidence="2 6" id="KW-0238">DNA-binding</keyword>
<keyword evidence="3" id="KW-0804">Transcription</keyword>
<comment type="caution">
    <text evidence="6">The sequence shown here is derived from an EMBL/GenBank/DDBJ whole genome shotgun (WGS) entry which is preliminary data.</text>
</comment>
<dbReference type="EMBL" id="BAAABY010000023">
    <property type="protein sequence ID" value="GAA0465565.1"/>
    <property type="molecule type" value="Genomic_DNA"/>
</dbReference>
<dbReference type="Pfam" id="PF00356">
    <property type="entry name" value="LacI"/>
    <property type="match status" value="1"/>
</dbReference>
<dbReference type="InterPro" id="IPR010982">
    <property type="entry name" value="Lambda_DNA-bd_dom_sf"/>
</dbReference>
<dbReference type="Gene3D" id="3.40.50.2300">
    <property type="match status" value="2"/>
</dbReference>
<sequence>MAQRKTNRTTISDVAALAGVSVSAVSKIVNGKGSFPEATRARVLWAADRLRWSPSAAAVALRGAKTRAIGMVVNRAPDLLNADPHFALLIAGMESELAPRDYGLLLHIVGEHPEAEERAYRRLADERRVDAVVLTESRVNDPRAALLRDLRMPAVLIGTPWRTHPIPAVEAADREQGMKDAVDHLVDLGHRRIAYVSGPEDRVHTGHRRRTFTDRLHHHGLLPSHTLASDFAARTTGAAVTQMLLDDSPPTAIVFANDMMALAGISAARRLGRDVPGDLSVVGHDDLPLGQLLHPQLTTIRQDLDHMGRAAALSLLRHLGEEDTPPPPTVTPPQLIIRESTAKAR</sequence>
<dbReference type="PROSITE" id="PS00356">
    <property type="entry name" value="HTH_LACI_1"/>
    <property type="match status" value="1"/>
</dbReference>
<keyword evidence="7" id="KW-1185">Reference proteome</keyword>
<evidence type="ECO:0000259" key="5">
    <source>
        <dbReference type="PROSITE" id="PS50932"/>
    </source>
</evidence>
<feature type="domain" description="HTH lacI-type" evidence="5">
    <location>
        <begin position="9"/>
        <end position="63"/>
    </location>
</feature>
<evidence type="ECO:0000313" key="7">
    <source>
        <dbReference type="Proteomes" id="UP001500909"/>
    </source>
</evidence>
<dbReference type="SMART" id="SM00354">
    <property type="entry name" value="HTH_LACI"/>
    <property type="match status" value="1"/>
</dbReference>
<dbReference type="SUPFAM" id="SSF47413">
    <property type="entry name" value="lambda repressor-like DNA-binding domains"/>
    <property type="match status" value="1"/>
</dbReference>
<evidence type="ECO:0000256" key="4">
    <source>
        <dbReference type="SAM" id="MobiDB-lite"/>
    </source>
</evidence>
<protein>
    <submittedName>
        <fullName evidence="6">LacI family DNA-binding transcriptional regulator</fullName>
    </submittedName>
</protein>
<dbReference type="SUPFAM" id="SSF53822">
    <property type="entry name" value="Periplasmic binding protein-like I"/>
    <property type="match status" value="1"/>
</dbReference>
<dbReference type="CDD" id="cd01392">
    <property type="entry name" value="HTH_LacI"/>
    <property type="match status" value="1"/>
</dbReference>
<evidence type="ECO:0000256" key="1">
    <source>
        <dbReference type="ARBA" id="ARBA00023015"/>
    </source>
</evidence>
<accession>A0ABN1A213</accession>
<dbReference type="PANTHER" id="PTHR30146">
    <property type="entry name" value="LACI-RELATED TRANSCRIPTIONAL REPRESSOR"/>
    <property type="match status" value="1"/>
</dbReference>
<dbReference type="InterPro" id="IPR046335">
    <property type="entry name" value="LacI/GalR-like_sensor"/>
</dbReference>
<evidence type="ECO:0000313" key="6">
    <source>
        <dbReference type="EMBL" id="GAA0465565.1"/>
    </source>
</evidence>
<dbReference type="Proteomes" id="UP001500909">
    <property type="component" value="Unassembled WGS sequence"/>
</dbReference>
<dbReference type="GO" id="GO:0003677">
    <property type="term" value="F:DNA binding"/>
    <property type="evidence" value="ECO:0007669"/>
    <property type="project" value="UniProtKB-KW"/>
</dbReference>